<evidence type="ECO:0000259" key="3">
    <source>
        <dbReference type="Pfam" id="PF01345"/>
    </source>
</evidence>
<evidence type="ECO:0000313" key="4">
    <source>
        <dbReference type="EMBL" id="NKY54971.1"/>
    </source>
</evidence>
<keyword evidence="5" id="KW-1185">Reference proteome</keyword>
<dbReference type="InterPro" id="IPR001434">
    <property type="entry name" value="OmcB-like_DUF11"/>
</dbReference>
<protein>
    <recommendedName>
        <fullName evidence="3">DUF11 domain-containing protein</fullName>
    </recommendedName>
</protein>
<feature type="region of interest" description="Disordered" evidence="1">
    <location>
        <begin position="131"/>
        <end position="168"/>
    </location>
</feature>
<evidence type="ECO:0000256" key="2">
    <source>
        <dbReference type="SAM" id="SignalP"/>
    </source>
</evidence>
<accession>A0A846YB17</accession>
<dbReference type="InterPro" id="IPR013783">
    <property type="entry name" value="Ig-like_fold"/>
</dbReference>
<feature type="signal peptide" evidence="2">
    <location>
        <begin position="1"/>
        <end position="23"/>
    </location>
</feature>
<proteinExistence type="predicted"/>
<dbReference type="AlphaFoldDB" id="A0A846YB17"/>
<dbReference type="Gene3D" id="2.60.40.10">
    <property type="entry name" value="Immunoglobulins"/>
    <property type="match status" value="1"/>
</dbReference>
<name>A0A846YB17_9NOCA</name>
<organism evidence="4 5">
    <name type="scientific">Nocardia flavorosea</name>
    <dbReference type="NCBI Taxonomy" id="53429"/>
    <lineage>
        <taxon>Bacteria</taxon>
        <taxon>Bacillati</taxon>
        <taxon>Actinomycetota</taxon>
        <taxon>Actinomycetes</taxon>
        <taxon>Mycobacteriales</taxon>
        <taxon>Nocardiaceae</taxon>
        <taxon>Nocardia</taxon>
    </lineage>
</organism>
<evidence type="ECO:0000313" key="5">
    <source>
        <dbReference type="Proteomes" id="UP000570678"/>
    </source>
</evidence>
<gene>
    <name evidence="4" type="ORF">HGA15_02110</name>
</gene>
<dbReference type="Proteomes" id="UP000570678">
    <property type="component" value="Unassembled WGS sequence"/>
</dbReference>
<feature type="chain" id="PRO_5039311855" description="DUF11 domain-containing protein" evidence="2">
    <location>
        <begin position="24"/>
        <end position="168"/>
    </location>
</feature>
<comment type="caution">
    <text evidence="4">The sequence shown here is derived from an EMBL/GenBank/DDBJ whole genome shotgun (WGS) entry which is preliminary data.</text>
</comment>
<dbReference type="RefSeq" id="WP_157116136.1">
    <property type="nucleotide sequence ID" value="NZ_JAAXOT010000001.1"/>
</dbReference>
<sequence>MTMRSVAVVLAAAIESVGFATWAALPAAAAGSPDLSVTASPVSAAIGATAPLNVTLRNTGSGPAAQATLRFVAPAGATLENIPGCSINSDNTQVTCKTPVDDSLGPGWSSTSTINVRVNSPSAYLAPGTITLATDNDSDPTDNTAPLRVTNPDGGIPGLGSSIPSGSS</sequence>
<evidence type="ECO:0000256" key="1">
    <source>
        <dbReference type="SAM" id="MobiDB-lite"/>
    </source>
</evidence>
<dbReference type="GO" id="GO:0005975">
    <property type="term" value="P:carbohydrate metabolic process"/>
    <property type="evidence" value="ECO:0007669"/>
    <property type="project" value="UniProtKB-ARBA"/>
</dbReference>
<dbReference type="EMBL" id="JAAXOT010000001">
    <property type="protein sequence ID" value="NKY54971.1"/>
    <property type="molecule type" value="Genomic_DNA"/>
</dbReference>
<feature type="domain" description="DUF11" evidence="3">
    <location>
        <begin position="34"/>
        <end position="146"/>
    </location>
</feature>
<dbReference type="Pfam" id="PF01345">
    <property type="entry name" value="DUF11"/>
    <property type="match status" value="1"/>
</dbReference>
<feature type="compositionally biased region" description="Low complexity" evidence="1">
    <location>
        <begin position="159"/>
        <end position="168"/>
    </location>
</feature>
<keyword evidence="2" id="KW-0732">Signal</keyword>
<reference evidence="4 5" key="1">
    <citation type="submission" date="2020-04" db="EMBL/GenBank/DDBJ databases">
        <title>MicrobeNet Type strains.</title>
        <authorList>
            <person name="Nicholson A.C."/>
        </authorList>
    </citation>
    <scope>NUCLEOTIDE SEQUENCE [LARGE SCALE GENOMIC DNA]</scope>
    <source>
        <strain evidence="4 5">JCM 3332</strain>
    </source>
</reference>